<keyword evidence="4" id="KW-1185">Reference proteome</keyword>
<reference evidence="3 4" key="1">
    <citation type="journal article" date="2024" name="Nat. Commun.">
        <title>Phylogenomics reveals the evolutionary origins of lichenization in chlorophyte algae.</title>
        <authorList>
            <person name="Puginier C."/>
            <person name="Libourel C."/>
            <person name="Otte J."/>
            <person name="Skaloud P."/>
            <person name="Haon M."/>
            <person name="Grisel S."/>
            <person name="Petersen M."/>
            <person name="Berrin J.G."/>
            <person name="Delaux P.M."/>
            <person name="Dal Grande F."/>
            <person name="Keller J."/>
        </authorList>
    </citation>
    <scope>NUCLEOTIDE SEQUENCE [LARGE SCALE GENOMIC DNA]</scope>
    <source>
        <strain evidence="3 4">SAG 2043</strain>
    </source>
</reference>
<evidence type="ECO:0000256" key="1">
    <source>
        <dbReference type="SAM" id="MobiDB-lite"/>
    </source>
</evidence>
<organism evidence="3 4">
    <name type="scientific">[Myrmecia] bisecta</name>
    <dbReference type="NCBI Taxonomy" id="41462"/>
    <lineage>
        <taxon>Eukaryota</taxon>
        <taxon>Viridiplantae</taxon>
        <taxon>Chlorophyta</taxon>
        <taxon>core chlorophytes</taxon>
        <taxon>Trebouxiophyceae</taxon>
        <taxon>Trebouxiales</taxon>
        <taxon>Trebouxiaceae</taxon>
        <taxon>Myrmecia</taxon>
    </lineage>
</organism>
<dbReference type="InterPro" id="IPR000999">
    <property type="entry name" value="RNase_III_dom"/>
</dbReference>
<feature type="region of interest" description="Disordered" evidence="1">
    <location>
        <begin position="1"/>
        <end position="23"/>
    </location>
</feature>
<gene>
    <name evidence="3" type="ORF">WJX72_011989</name>
</gene>
<dbReference type="PANTHER" id="PTHR34276">
    <property type="entry name" value="MINI-RIBONUCLEASE 3"/>
    <property type="match status" value="1"/>
</dbReference>
<proteinExistence type="predicted"/>
<dbReference type="InterPro" id="IPR036389">
    <property type="entry name" value="RNase_III_sf"/>
</dbReference>
<dbReference type="GO" id="GO:0006396">
    <property type="term" value="P:RNA processing"/>
    <property type="evidence" value="ECO:0007669"/>
    <property type="project" value="InterPro"/>
</dbReference>
<dbReference type="Pfam" id="PF00636">
    <property type="entry name" value="Ribonuclease_3"/>
    <property type="match status" value="1"/>
</dbReference>
<dbReference type="Proteomes" id="UP001489004">
    <property type="component" value="Unassembled WGS sequence"/>
</dbReference>
<dbReference type="PANTHER" id="PTHR34276:SF1">
    <property type="entry name" value="MINI-RIBONUCLEASE 3"/>
    <property type="match status" value="1"/>
</dbReference>
<evidence type="ECO:0000313" key="4">
    <source>
        <dbReference type="Proteomes" id="UP001489004"/>
    </source>
</evidence>
<dbReference type="Gene3D" id="1.10.1520.10">
    <property type="entry name" value="Ribonuclease III domain"/>
    <property type="match status" value="1"/>
</dbReference>
<protein>
    <recommendedName>
        <fullName evidence="2">RNase III domain-containing protein</fullName>
    </recommendedName>
</protein>
<dbReference type="AlphaFoldDB" id="A0AAW1QGU9"/>
<evidence type="ECO:0000259" key="2">
    <source>
        <dbReference type="Pfam" id="PF00636"/>
    </source>
</evidence>
<feature type="domain" description="RNase III" evidence="2">
    <location>
        <begin position="48"/>
        <end position="144"/>
    </location>
</feature>
<comment type="caution">
    <text evidence="3">The sequence shown here is derived from an EMBL/GenBank/DDBJ whole genome shotgun (WGS) entry which is preliminary data.</text>
</comment>
<dbReference type="EMBL" id="JALJOR010000003">
    <property type="protein sequence ID" value="KAK9820588.1"/>
    <property type="molecule type" value="Genomic_DNA"/>
</dbReference>
<accession>A0AAW1QGU9</accession>
<evidence type="ECO:0000313" key="3">
    <source>
        <dbReference type="EMBL" id="KAK9820588.1"/>
    </source>
</evidence>
<dbReference type="SUPFAM" id="SSF69065">
    <property type="entry name" value="RNase III domain-like"/>
    <property type="match status" value="1"/>
</dbReference>
<dbReference type="GO" id="GO:0004525">
    <property type="term" value="F:ribonuclease III activity"/>
    <property type="evidence" value="ECO:0007669"/>
    <property type="project" value="InterPro"/>
</dbReference>
<name>A0AAW1QGU9_9CHLO</name>
<sequence>MYLGAASSPTPTEPKGFGAQPIVTVNPLMPPPPNLQGLKPRASWNPSALAFIGDSVWELYVRRHHFFPPARLTHYYDLVKSNENLLDVLEAGPFLTDEERDVVRWGRNAKVTVPKRFVGNGRHMQTYKNATAMECLVGYLYLSDAPRLHQLMLHLGLASETTEQT</sequence>